<organism evidence="2 3">
    <name type="scientific">Reticulomyxa filosa</name>
    <dbReference type="NCBI Taxonomy" id="46433"/>
    <lineage>
        <taxon>Eukaryota</taxon>
        <taxon>Sar</taxon>
        <taxon>Rhizaria</taxon>
        <taxon>Retaria</taxon>
        <taxon>Foraminifera</taxon>
        <taxon>Monothalamids</taxon>
        <taxon>Reticulomyxidae</taxon>
        <taxon>Reticulomyxa</taxon>
    </lineage>
</organism>
<reference evidence="2 3" key="1">
    <citation type="journal article" date="2013" name="Curr. Biol.">
        <title>The Genome of the Foraminiferan Reticulomyxa filosa.</title>
        <authorList>
            <person name="Glockner G."/>
            <person name="Hulsmann N."/>
            <person name="Schleicher M."/>
            <person name="Noegel A.A."/>
            <person name="Eichinger L."/>
            <person name="Gallinger C."/>
            <person name="Pawlowski J."/>
            <person name="Sierra R."/>
            <person name="Euteneuer U."/>
            <person name="Pillet L."/>
            <person name="Moustafa A."/>
            <person name="Platzer M."/>
            <person name="Groth M."/>
            <person name="Szafranski K."/>
            <person name="Schliwa M."/>
        </authorList>
    </citation>
    <scope>NUCLEOTIDE SEQUENCE [LARGE SCALE GENOMIC DNA]</scope>
</reference>
<protein>
    <submittedName>
        <fullName evidence="2">Uncharacterized protein</fullName>
    </submittedName>
</protein>
<keyword evidence="3" id="KW-1185">Reference proteome</keyword>
<dbReference type="Proteomes" id="UP000023152">
    <property type="component" value="Unassembled WGS sequence"/>
</dbReference>
<dbReference type="EMBL" id="ASPP01050704">
    <property type="protein sequence ID" value="ETN97132.1"/>
    <property type="molecule type" value="Genomic_DNA"/>
</dbReference>
<feature type="region of interest" description="Disordered" evidence="1">
    <location>
        <begin position="1"/>
        <end position="62"/>
    </location>
</feature>
<dbReference type="AlphaFoldDB" id="X6L6X4"/>
<evidence type="ECO:0000313" key="2">
    <source>
        <dbReference type="EMBL" id="ETN97132.1"/>
    </source>
</evidence>
<feature type="compositionally biased region" description="Basic and acidic residues" evidence="1">
    <location>
        <begin position="88"/>
        <end position="98"/>
    </location>
</feature>
<feature type="region of interest" description="Disordered" evidence="1">
    <location>
        <begin position="77"/>
        <end position="141"/>
    </location>
</feature>
<feature type="non-terminal residue" evidence="2">
    <location>
        <position position="1"/>
    </location>
</feature>
<sequence>KKKKKKKKKKKRKQMAMDGEKSESGELTDDGFEHKNNSIKTESIENGNSTTDHVQSNSIPMTPAAQKIVQEDQLKIKKHKTSTTASKLKKEDQTHDNSEAVESNDGSDNGFIIVKKEDISTTQPPTKPIEKKILSHIGVQP</sequence>
<accession>X6L6X4</accession>
<feature type="non-terminal residue" evidence="2">
    <location>
        <position position="141"/>
    </location>
</feature>
<name>X6L6X4_RETFI</name>
<feature type="compositionally biased region" description="Polar residues" evidence="1">
    <location>
        <begin position="38"/>
        <end position="60"/>
    </location>
</feature>
<feature type="compositionally biased region" description="Basic residues" evidence="1">
    <location>
        <begin position="1"/>
        <end position="14"/>
    </location>
</feature>
<evidence type="ECO:0000256" key="1">
    <source>
        <dbReference type="SAM" id="MobiDB-lite"/>
    </source>
</evidence>
<gene>
    <name evidence="2" type="ORF">RFI_40399</name>
</gene>
<comment type="caution">
    <text evidence="2">The sequence shown here is derived from an EMBL/GenBank/DDBJ whole genome shotgun (WGS) entry which is preliminary data.</text>
</comment>
<proteinExistence type="predicted"/>
<evidence type="ECO:0000313" key="3">
    <source>
        <dbReference type="Proteomes" id="UP000023152"/>
    </source>
</evidence>